<dbReference type="PROSITE" id="PS51084">
    <property type="entry name" value="HIT_2"/>
    <property type="match status" value="1"/>
</dbReference>
<dbReference type="InterPro" id="IPR001310">
    <property type="entry name" value="Histidine_triad_HIT"/>
</dbReference>
<evidence type="ECO:0000256" key="1">
    <source>
        <dbReference type="PIRSR" id="PIRSR601310-1"/>
    </source>
</evidence>
<evidence type="ECO:0000313" key="4">
    <source>
        <dbReference type="EMBL" id="OGM56571.1"/>
    </source>
</evidence>
<name>A0A1F8AXV9_9BACT</name>
<accession>A0A1F8AXV9</accession>
<proteinExistence type="predicted"/>
<dbReference type="GO" id="GO:0003824">
    <property type="term" value="F:catalytic activity"/>
    <property type="evidence" value="ECO:0007669"/>
    <property type="project" value="InterPro"/>
</dbReference>
<comment type="caution">
    <text evidence="4">The sequence shown here is derived from an EMBL/GenBank/DDBJ whole genome shotgun (WGS) entry which is preliminary data.</text>
</comment>
<dbReference type="Proteomes" id="UP000178313">
    <property type="component" value="Unassembled WGS sequence"/>
</dbReference>
<dbReference type="Gene3D" id="3.30.428.10">
    <property type="entry name" value="HIT-like"/>
    <property type="match status" value="1"/>
</dbReference>
<dbReference type="PRINTS" id="PR00332">
    <property type="entry name" value="HISTRIAD"/>
</dbReference>
<dbReference type="AlphaFoldDB" id="A0A1F8AXV9"/>
<feature type="short sequence motif" description="Histidine triad motif" evidence="2">
    <location>
        <begin position="91"/>
        <end position="95"/>
    </location>
</feature>
<dbReference type="InterPro" id="IPR011146">
    <property type="entry name" value="HIT-like"/>
</dbReference>
<evidence type="ECO:0000313" key="5">
    <source>
        <dbReference type="Proteomes" id="UP000178313"/>
    </source>
</evidence>
<sequence length="106" mass="12215">MEDCIFCRIIKREIPAEIEKETENLLVFKDRSPKAPIHLLLVPKTHYRDITVADGKVWEEIRQVSSKIAKEKNLKGFRLVHNAGEAAIVPHMHVHLLAEIKADREV</sequence>
<reference evidence="4 5" key="1">
    <citation type="journal article" date="2016" name="Nat. Commun.">
        <title>Thousands of microbial genomes shed light on interconnected biogeochemical processes in an aquifer system.</title>
        <authorList>
            <person name="Anantharaman K."/>
            <person name="Brown C.T."/>
            <person name="Hug L.A."/>
            <person name="Sharon I."/>
            <person name="Castelle C.J."/>
            <person name="Probst A.J."/>
            <person name="Thomas B.C."/>
            <person name="Singh A."/>
            <person name="Wilkins M.J."/>
            <person name="Karaoz U."/>
            <person name="Brodie E.L."/>
            <person name="Williams K.H."/>
            <person name="Hubbard S.S."/>
            <person name="Banfield J.F."/>
        </authorList>
    </citation>
    <scope>NUCLEOTIDE SEQUENCE [LARGE SCALE GENOMIC DNA]</scope>
</reference>
<dbReference type="STRING" id="1802513.A3E46_00995"/>
<dbReference type="Pfam" id="PF11969">
    <property type="entry name" value="DcpS_C"/>
    <property type="match status" value="1"/>
</dbReference>
<dbReference type="InterPro" id="IPR036265">
    <property type="entry name" value="HIT-like_sf"/>
</dbReference>
<feature type="domain" description="HIT" evidence="3">
    <location>
        <begin position="5"/>
        <end position="106"/>
    </location>
</feature>
<protein>
    <recommendedName>
        <fullName evidence="3">HIT domain-containing protein</fullName>
    </recommendedName>
</protein>
<organism evidence="4 5">
    <name type="scientific">Candidatus Woesebacteria bacterium RIFCSPHIGHO2_12_FULL_46_16</name>
    <dbReference type="NCBI Taxonomy" id="1802513"/>
    <lineage>
        <taxon>Bacteria</taxon>
        <taxon>Candidatus Woeseibacteriota</taxon>
    </lineage>
</organism>
<evidence type="ECO:0000256" key="2">
    <source>
        <dbReference type="PROSITE-ProRule" id="PRU00464"/>
    </source>
</evidence>
<dbReference type="EMBL" id="MGGZ01000028">
    <property type="protein sequence ID" value="OGM56571.1"/>
    <property type="molecule type" value="Genomic_DNA"/>
</dbReference>
<evidence type="ECO:0000259" key="3">
    <source>
        <dbReference type="PROSITE" id="PS51084"/>
    </source>
</evidence>
<feature type="active site" description="Tele-AMP-histidine intermediate" evidence="1">
    <location>
        <position position="95"/>
    </location>
</feature>
<dbReference type="PANTHER" id="PTHR23089">
    <property type="entry name" value="HISTIDINE TRIAD HIT PROTEIN"/>
    <property type="match status" value="1"/>
</dbReference>
<dbReference type="SUPFAM" id="SSF54197">
    <property type="entry name" value="HIT-like"/>
    <property type="match status" value="1"/>
</dbReference>
<gene>
    <name evidence="4" type="ORF">A3E46_00995</name>
</gene>